<dbReference type="EMBL" id="JACHCF010000006">
    <property type="protein sequence ID" value="MBB5621849.1"/>
    <property type="molecule type" value="Genomic_DNA"/>
</dbReference>
<dbReference type="Pfam" id="PF12697">
    <property type="entry name" value="Abhydrolase_6"/>
    <property type="match status" value="1"/>
</dbReference>
<dbReference type="SUPFAM" id="SSF53474">
    <property type="entry name" value="alpha/beta-Hydrolases"/>
    <property type="match status" value="1"/>
</dbReference>
<evidence type="ECO:0000313" key="2">
    <source>
        <dbReference type="EMBL" id="MBB5621849.1"/>
    </source>
</evidence>
<organism evidence="2 3">
    <name type="scientific">Pedobacter cryoconitis</name>
    <dbReference type="NCBI Taxonomy" id="188932"/>
    <lineage>
        <taxon>Bacteria</taxon>
        <taxon>Pseudomonadati</taxon>
        <taxon>Bacteroidota</taxon>
        <taxon>Sphingobacteriia</taxon>
        <taxon>Sphingobacteriales</taxon>
        <taxon>Sphingobacteriaceae</taxon>
        <taxon>Pedobacter</taxon>
    </lineage>
</organism>
<proteinExistence type="predicted"/>
<protein>
    <submittedName>
        <fullName evidence="2">Pimeloyl-ACP methyl ester carboxylesterase</fullName>
    </submittedName>
</protein>
<gene>
    <name evidence="2" type="ORF">HDE69_002912</name>
</gene>
<dbReference type="RefSeq" id="WP_183867789.1">
    <property type="nucleotide sequence ID" value="NZ_JACHCF010000006.1"/>
</dbReference>
<dbReference type="PANTHER" id="PTHR37017:SF11">
    <property type="entry name" value="ESTERASE_LIPASE_THIOESTERASE DOMAIN-CONTAINING PROTEIN"/>
    <property type="match status" value="1"/>
</dbReference>
<dbReference type="InterPro" id="IPR000073">
    <property type="entry name" value="AB_hydrolase_1"/>
</dbReference>
<comment type="caution">
    <text evidence="2">The sequence shown here is derived from an EMBL/GenBank/DDBJ whole genome shotgun (WGS) entry which is preliminary data.</text>
</comment>
<sequence>MKIKLIHLKSFYLLLIFVIFAFQTSAQPMKDPPAFVLVHGAFHGSWCWQKVSKQLRADGDLVYTPTLSGLGEHQNTLNSKVDLNTHITDIVNLILAEDLHNVILVGHSYAGAVIAGVADLIPERLSKLVFLDAMLMKNGQSALDVSPKDIRENFIKSAMQFDKGLSLPFLSAEFFGITDAHDVTWVNERLTNQPFRTFTQPLVLKHPYGNQLPLTYIACTNPELRAIKPFAEETKTSKDWKYLELKTGHDAMITMPAELARMLESLK</sequence>
<evidence type="ECO:0000259" key="1">
    <source>
        <dbReference type="Pfam" id="PF12697"/>
    </source>
</evidence>
<accession>A0A7W9DKH5</accession>
<dbReference type="Proteomes" id="UP000537718">
    <property type="component" value="Unassembled WGS sequence"/>
</dbReference>
<dbReference type="AlphaFoldDB" id="A0A7W9DKH5"/>
<dbReference type="InterPro" id="IPR052897">
    <property type="entry name" value="Sec-Metab_Biosynth_Hydrolase"/>
</dbReference>
<dbReference type="Gene3D" id="3.40.50.1820">
    <property type="entry name" value="alpha/beta hydrolase"/>
    <property type="match status" value="1"/>
</dbReference>
<feature type="domain" description="AB hydrolase-1" evidence="1">
    <location>
        <begin position="35"/>
        <end position="261"/>
    </location>
</feature>
<dbReference type="PANTHER" id="PTHR37017">
    <property type="entry name" value="AB HYDROLASE-1 DOMAIN-CONTAINING PROTEIN-RELATED"/>
    <property type="match status" value="1"/>
</dbReference>
<name>A0A7W9DKH5_9SPHI</name>
<dbReference type="InterPro" id="IPR029058">
    <property type="entry name" value="AB_hydrolase_fold"/>
</dbReference>
<reference evidence="2 3" key="1">
    <citation type="submission" date="2020-08" db="EMBL/GenBank/DDBJ databases">
        <title>Genomic Encyclopedia of Type Strains, Phase IV (KMG-V): Genome sequencing to study the core and pangenomes of soil and plant-associated prokaryotes.</title>
        <authorList>
            <person name="Whitman W."/>
        </authorList>
    </citation>
    <scope>NUCLEOTIDE SEQUENCE [LARGE SCALE GENOMIC DNA]</scope>
    <source>
        <strain evidence="2 3">MP7CTX6</strain>
    </source>
</reference>
<evidence type="ECO:0000313" key="3">
    <source>
        <dbReference type="Proteomes" id="UP000537718"/>
    </source>
</evidence>